<evidence type="ECO:0000256" key="4">
    <source>
        <dbReference type="ARBA" id="ARBA00023136"/>
    </source>
</evidence>
<evidence type="ECO:0000313" key="7">
    <source>
        <dbReference type="Proteomes" id="UP000189513"/>
    </source>
</evidence>
<evidence type="ECO:0000256" key="3">
    <source>
        <dbReference type="ARBA" id="ARBA00022989"/>
    </source>
</evidence>
<dbReference type="InterPro" id="IPR012404">
    <property type="entry name" value="UCP036436"/>
</dbReference>
<feature type="transmembrane region" description="Helical" evidence="5">
    <location>
        <begin position="117"/>
        <end position="137"/>
    </location>
</feature>
<evidence type="ECO:0000256" key="1">
    <source>
        <dbReference type="ARBA" id="ARBA00004141"/>
    </source>
</evidence>
<dbReference type="PANTHER" id="PTHR13146">
    <property type="match status" value="1"/>
</dbReference>
<feature type="transmembrane region" description="Helical" evidence="5">
    <location>
        <begin position="90"/>
        <end position="111"/>
    </location>
</feature>
<feature type="transmembrane region" description="Helical" evidence="5">
    <location>
        <begin position="43"/>
        <end position="60"/>
    </location>
</feature>
<dbReference type="Proteomes" id="UP000189513">
    <property type="component" value="Unassembled WGS sequence"/>
</dbReference>
<dbReference type="InterPro" id="IPR037185">
    <property type="entry name" value="EmrE-like"/>
</dbReference>
<dbReference type="OMA" id="FIYKHNV"/>
<evidence type="ECO:0000313" key="6">
    <source>
        <dbReference type="EMBL" id="ONH68814.1"/>
    </source>
</evidence>
<feature type="transmembrane region" description="Helical" evidence="5">
    <location>
        <begin position="299"/>
        <end position="326"/>
    </location>
</feature>
<dbReference type="GO" id="GO:0000139">
    <property type="term" value="C:Golgi membrane"/>
    <property type="evidence" value="ECO:0007669"/>
    <property type="project" value="InterPro"/>
</dbReference>
<comment type="subcellular location">
    <subcellularLocation>
        <location evidence="1">Membrane</location>
        <topology evidence="1">Multi-pass membrane protein</topology>
    </subcellularLocation>
</comment>
<dbReference type="PIRSF" id="PIRSF036436">
    <property type="entry name" value="UCP036436"/>
    <property type="match status" value="1"/>
</dbReference>
<dbReference type="STRING" id="36022.A0A1V2LAM5"/>
<accession>A0A1V2LAM5</accession>
<feature type="transmembrane region" description="Helical" evidence="5">
    <location>
        <begin position="220"/>
        <end position="240"/>
    </location>
</feature>
<name>A0A1V2LAM5_CYBFA</name>
<evidence type="ECO:0000256" key="5">
    <source>
        <dbReference type="SAM" id="Phobius"/>
    </source>
</evidence>
<keyword evidence="7" id="KW-1185">Reference proteome</keyword>
<dbReference type="InterPro" id="IPR007271">
    <property type="entry name" value="Nuc_sug_transpt"/>
</dbReference>
<evidence type="ECO:0000256" key="2">
    <source>
        <dbReference type="ARBA" id="ARBA00022692"/>
    </source>
</evidence>
<dbReference type="GO" id="GO:0015165">
    <property type="term" value="F:pyrimidine nucleotide-sugar transmembrane transporter activity"/>
    <property type="evidence" value="ECO:0007669"/>
    <property type="project" value="InterPro"/>
</dbReference>
<feature type="transmembrane region" description="Helical" evidence="5">
    <location>
        <begin position="179"/>
        <end position="199"/>
    </location>
</feature>
<dbReference type="VEuPathDB" id="FungiDB:BON22_1182"/>
<dbReference type="AlphaFoldDB" id="A0A1V2LAM5"/>
<organism evidence="6 7">
    <name type="scientific">Cyberlindnera fabianii</name>
    <name type="common">Yeast</name>
    <name type="synonym">Hansenula fabianii</name>
    <dbReference type="NCBI Taxonomy" id="36022"/>
    <lineage>
        <taxon>Eukaryota</taxon>
        <taxon>Fungi</taxon>
        <taxon>Dikarya</taxon>
        <taxon>Ascomycota</taxon>
        <taxon>Saccharomycotina</taxon>
        <taxon>Saccharomycetes</taxon>
        <taxon>Phaffomycetales</taxon>
        <taxon>Phaffomycetaceae</taxon>
        <taxon>Cyberlindnera</taxon>
    </lineage>
</organism>
<evidence type="ECO:0008006" key="8">
    <source>
        <dbReference type="Google" id="ProtNLM"/>
    </source>
</evidence>
<protein>
    <recommendedName>
        <fullName evidence="8">Solute carrier family 35 member F6</fullName>
    </recommendedName>
</protein>
<sequence>MRTAVVTLALSLIVTGCLNSIFTKYQDNQYVAPDRKFEQPVLQTLQMFIGEAAAFLFVLARKYNGNASSSSDDTQLPGSGKPQLPRAKSYLLAIPAFCDLLGTTLMNLGLMYSPVSIYQMTRGALIIFVALFSITFLKRTISRVEWFALLLVVTGITIVGLSGKSNAGAEGVTEAHPKVFLGILLILLAQVFTATQFVVEEHIVNRWTVEPLSLVGYEGTFGGLLTFLGMLVGWITFAHGTKGPFDLVNSWNDFISNETIIWSSFAIMCSIGLFNFIGITLTSVLSATARSTIDTCRTLLVWIISLWLGWESFVFLQLVGFCFLVFGTLLFNGAINIDKYLPSWLTADKSTVRIIDVVDEQIERQ</sequence>
<comment type="caution">
    <text evidence="6">The sequence shown here is derived from an EMBL/GenBank/DDBJ whole genome shotgun (WGS) entry which is preliminary data.</text>
</comment>
<gene>
    <name evidence="6" type="ORF">BON22_1182</name>
</gene>
<proteinExistence type="predicted"/>
<dbReference type="EMBL" id="MPUK01000002">
    <property type="protein sequence ID" value="ONH68814.1"/>
    <property type="molecule type" value="Genomic_DNA"/>
</dbReference>
<reference evidence="7" key="1">
    <citation type="journal article" date="2017" name="Genome Announc.">
        <title>Genome sequences of Cyberlindnera fabianii 65, Pichia kudriavzevii 129, and Saccharomyces cerevisiae 131 isolated from fermented masau fruits in Zimbabwe.</title>
        <authorList>
            <person name="van Rijswijck I.M.H."/>
            <person name="Derks M.F.L."/>
            <person name="Abee T."/>
            <person name="de Ridder D."/>
            <person name="Smid E.J."/>
        </authorList>
    </citation>
    <scope>NUCLEOTIDE SEQUENCE [LARGE SCALE GENOMIC DNA]</scope>
    <source>
        <strain evidence="7">65</strain>
    </source>
</reference>
<keyword evidence="2 5" id="KW-0812">Transmembrane</keyword>
<dbReference type="PROSITE" id="PS51257">
    <property type="entry name" value="PROKAR_LIPOPROTEIN"/>
    <property type="match status" value="1"/>
</dbReference>
<dbReference type="Pfam" id="PF04142">
    <property type="entry name" value="Nuc_sug_transp"/>
    <property type="match status" value="1"/>
</dbReference>
<keyword evidence="4 5" id="KW-0472">Membrane</keyword>
<feature type="transmembrane region" description="Helical" evidence="5">
    <location>
        <begin position="260"/>
        <end position="287"/>
    </location>
</feature>
<keyword evidence="3 5" id="KW-1133">Transmembrane helix</keyword>
<dbReference type="Gene3D" id="1.10.3730.20">
    <property type="match status" value="1"/>
</dbReference>
<dbReference type="SUPFAM" id="SSF103481">
    <property type="entry name" value="Multidrug resistance efflux transporter EmrE"/>
    <property type="match status" value="1"/>
</dbReference>
<feature type="transmembrane region" description="Helical" evidence="5">
    <location>
        <begin position="144"/>
        <end position="163"/>
    </location>
</feature>
<dbReference type="PANTHER" id="PTHR13146:SF0">
    <property type="entry name" value="SOLUTE CARRIER FAMILY 35 MEMBER F6"/>
    <property type="match status" value="1"/>
</dbReference>